<evidence type="ECO:0000259" key="9">
    <source>
        <dbReference type="PROSITE" id="PS50893"/>
    </source>
</evidence>
<sequence>MPAIEVTHLHKRYRNVVAVDDVSLTVEAGEIMGVLGRNGAGKTTTVETIAGVRRPDRGSVRVLGLDPIRQRAALRQVLGVQLQGTYLHGALTVAELVHLYRTFYPNPADGAELIESVGLTEHRDQRFEKLSGGQQQRLSIALALVGNPRAVILDELTTGLDPEARRKIWAVVEQLRDRGVTILLVSHLMEEVERLCDRVALIDAGRDIALDSPAGLIKQAGLTEKVTFRARSFDPTVLDRIAMVDDVEVRGDQVTVSGSGDLLQAVSSALVTAGVVATETRLRQPTLDDAFLSLTGFTFTDSTEDR</sequence>
<evidence type="ECO:0000256" key="4">
    <source>
        <dbReference type="ARBA" id="ARBA00022741"/>
    </source>
</evidence>
<keyword evidence="3" id="KW-1003">Cell membrane</keyword>
<feature type="domain" description="ABC transporter" evidence="9">
    <location>
        <begin position="4"/>
        <end position="229"/>
    </location>
</feature>
<dbReference type="OrthoDB" id="9804819at2"/>
<keyword evidence="11" id="KW-1185">Reference proteome</keyword>
<comment type="caution">
    <text evidence="10">The sequence shown here is derived from an EMBL/GenBank/DDBJ whole genome shotgun (WGS) entry which is preliminary data.</text>
</comment>
<dbReference type="GO" id="GO:0016887">
    <property type="term" value="F:ATP hydrolysis activity"/>
    <property type="evidence" value="ECO:0007669"/>
    <property type="project" value="InterPro"/>
</dbReference>
<evidence type="ECO:0000256" key="6">
    <source>
        <dbReference type="ARBA" id="ARBA00022967"/>
    </source>
</evidence>
<dbReference type="PROSITE" id="PS00211">
    <property type="entry name" value="ABC_TRANSPORTER_1"/>
    <property type="match status" value="1"/>
</dbReference>
<keyword evidence="7" id="KW-0472">Membrane</keyword>
<evidence type="ECO:0000256" key="7">
    <source>
        <dbReference type="ARBA" id="ARBA00023136"/>
    </source>
</evidence>
<dbReference type="FunCoup" id="A0A543AVQ1">
    <property type="interactions" value="43"/>
</dbReference>
<keyword evidence="2" id="KW-0813">Transport</keyword>
<name>A0A543AVQ1_9ACTN</name>
<dbReference type="Pfam" id="PF00005">
    <property type="entry name" value="ABC_tran"/>
    <property type="match status" value="1"/>
</dbReference>
<evidence type="ECO:0000256" key="1">
    <source>
        <dbReference type="ARBA" id="ARBA00004202"/>
    </source>
</evidence>
<evidence type="ECO:0000256" key="8">
    <source>
        <dbReference type="ARBA" id="ARBA00023251"/>
    </source>
</evidence>
<dbReference type="InterPro" id="IPR050763">
    <property type="entry name" value="ABC_transporter_ATP-binding"/>
</dbReference>
<dbReference type="InterPro" id="IPR017871">
    <property type="entry name" value="ABC_transporter-like_CS"/>
</dbReference>
<gene>
    <name evidence="10" type="ORF">FB566_2192</name>
</gene>
<dbReference type="SMART" id="SM00382">
    <property type="entry name" value="AAA"/>
    <property type="match status" value="1"/>
</dbReference>
<keyword evidence="5 10" id="KW-0067">ATP-binding</keyword>
<dbReference type="EMBL" id="VFOW01000001">
    <property type="protein sequence ID" value="TQL76658.1"/>
    <property type="molecule type" value="Genomic_DNA"/>
</dbReference>
<evidence type="ECO:0000256" key="2">
    <source>
        <dbReference type="ARBA" id="ARBA00022448"/>
    </source>
</evidence>
<evidence type="ECO:0000313" key="11">
    <source>
        <dbReference type="Proteomes" id="UP000317043"/>
    </source>
</evidence>
<evidence type="ECO:0000313" key="10">
    <source>
        <dbReference type="EMBL" id="TQL76658.1"/>
    </source>
</evidence>
<dbReference type="Gene3D" id="3.40.50.300">
    <property type="entry name" value="P-loop containing nucleotide triphosphate hydrolases"/>
    <property type="match status" value="1"/>
</dbReference>
<dbReference type="InterPro" id="IPR027417">
    <property type="entry name" value="P-loop_NTPase"/>
</dbReference>
<dbReference type="PANTHER" id="PTHR42711">
    <property type="entry name" value="ABC TRANSPORTER ATP-BINDING PROTEIN"/>
    <property type="match status" value="1"/>
</dbReference>
<protein>
    <submittedName>
        <fullName evidence="10">ABC-2 type transport system ATP-binding protein</fullName>
    </submittedName>
</protein>
<dbReference type="AlphaFoldDB" id="A0A543AVQ1"/>
<keyword evidence="6" id="KW-1278">Translocase</keyword>
<keyword evidence="4" id="KW-0547">Nucleotide-binding</keyword>
<dbReference type="GO" id="GO:0005886">
    <property type="term" value="C:plasma membrane"/>
    <property type="evidence" value="ECO:0007669"/>
    <property type="project" value="UniProtKB-SubCell"/>
</dbReference>
<organism evidence="10 11">
    <name type="scientific">Stackebrandtia endophytica</name>
    <dbReference type="NCBI Taxonomy" id="1496996"/>
    <lineage>
        <taxon>Bacteria</taxon>
        <taxon>Bacillati</taxon>
        <taxon>Actinomycetota</taxon>
        <taxon>Actinomycetes</taxon>
        <taxon>Glycomycetales</taxon>
        <taxon>Glycomycetaceae</taxon>
        <taxon>Stackebrandtia</taxon>
    </lineage>
</organism>
<dbReference type="GO" id="GO:0005524">
    <property type="term" value="F:ATP binding"/>
    <property type="evidence" value="ECO:0007669"/>
    <property type="project" value="UniProtKB-KW"/>
</dbReference>
<dbReference type="InterPro" id="IPR003593">
    <property type="entry name" value="AAA+_ATPase"/>
</dbReference>
<reference evidence="10 11" key="1">
    <citation type="submission" date="2019-06" db="EMBL/GenBank/DDBJ databases">
        <title>Sequencing the genomes of 1000 actinobacteria strains.</title>
        <authorList>
            <person name="Klenk H.-P."/>
        </authorList>
    </citation>
    <scope>NUCLEOTIDE SEQUENCE [LARGE SCALE GENOMIC DNA]</scope>
    <source>
        <strain evidence="10 11">DSM 45928</strain>
    </source>
</reference>
<accession>A0A543AVQ1</accession>
<dbReference type="InParanoid" id="A0A543AVQ1"/>
<dbReference type="PROSITE" id="PS50893">
    <property type="entry name" value="ABC_TRANSPORTER_2"/>
    <property type="match status" value="1"/>
</dbReference>
<proteinExistence type="predicted"/>
<dbReference type="SUPFAM" id="SSF52540">
    <property type="entry name" value="P-loop containing nucleoside triphosphate hydrolases"/>
    <property type="match status" value="1"/>
</dbReference>
<dbReference type="GO" id="GO:0046677">
    <property type="term" value="P:response to antibiotic"/>
    <property type="evidence" value="ECO:0007669"/>
    <property type="project" value="UniProtKB-KW"/>
</dbReference>
<keyword evidence="8" id="KW-0046">Antibiotic resistance</keyword>
<evidence type="ECO:0000256" key="3">
    <source>
        <dbReference type="ARBA" id="ARBA00022475"/>
    </source>
</evidence>
<dbReference type="PANTHER" id="PTHR42711:SF16">
    <property type="entry name" value="ABC TRANSPORTER ATP-BINDING PROTEIN"/>
    <property type="match status" value="1"/>
</dbReference>
<dbReference type="InterPro" id="IPR003439">
    <property type="entry name" value="ABC_transporter-like_ATP-bd"/>
</dbReference>
<dbReference type="FunFam" id="3.40.50.300:FF:000589">
    <property type="entry name" value="ABC transporter, ATP-binding subunit"/>
    <property type="match status" value="1"/>
</dbReference>
<evidence type="ECO:0000256" key="5">
    <source>
        <dbReference type="ARBA" id="ARBA00022840"/>
    </source>
</evidence>
<dbReference type="CDD" id="cd03230">
    <property type="entry name" value="ABC_DR_subfamily_A"/>
    <property type="match status" value="1"/>
</dbReference>
<dbReference type="RefSeq" id="WP_142038380.1">
    <property type="nucleotide sequence ID" value="NZ_JBHTGS010000001.1"/>
</dbReference>
<dbReference type="Proteomes" id="UP000317043">
    <property type="component" value="Unassembled WGS sequence"/>
</dbReference>
<comment type="subcellular location">
    <subcellularLocation>
        <location evidence="1">Cell membrane</location>
        <topology evidence="1">Peripheral membrane protein</topology>
    </subcellularLocation>
</comment>